<organism evidence="1 2">
    <name type="scientific">Allacma fusca</name>
    <dbReference type="NCBI Taxonomy" id="39272"/>
    <lineage>
        <taxon>Eukaryota</taxon>
        <taxon>Metazoa</taxon>
        <taxon>Ecdysozoa</taxon>
        <taxon>Arthropoda</taxon>
        <taxon>Hexapoda</taxon>
        <taxon>Collembola</taxon>
        <taxon>Symphypleona</taxon>
        <taxon>Sminthuridae</taxon>
        <taxon>Allacma</taxon>
    </lineage>
</organism>
<sequence length="17" mass="2001">MQRYKFVSNPVTPEYAA</sequence>
<evidence type="ECO:0000313" key="1">
    <source>
        <dbReference type="EMBL" id="CAG7785639.1"/>
    </source>
</evidence>
<proteinExistence type="predicted"/>
<name>A0A8J2PGX4_9HEXA</name>
<accession>A0A8J2PGX4</accession>
<protein>
    <submittedName>
        <fullName evidence="1">Uncharacterized protein</fullName>
    </submittedName>
</protein>
<feature type="non-terminal residue" evidence="1">
    <location>
        <position position="1"/>
    </location>
</feature>
<evidence type="ECO:0000313" key="2">
    <source>
        <dbReference type="Proteomes" id="UP000708208"/>
    </source>
</evidence>
<dbReference type="AlphaFoldDB" id="A0A8J2PGX4"/>
<keyword evidence="2" id="KW-1185">Reference proteome</keyword>
<dbReference type="EMBL" id="CAJVCH010300281">
    <property type="protein sequence ID" value="CAG7785639.1"/>
    <property type="molecule type" value="Genomic_DNA"/>
</dbReference>
<gene>
    <name evidence="1" type="ORF">AFUS01_LOCUS24253</name>
</gene>
<reference evidence="1" key="1">
    <citation type="submission" date="2021-06" db="EMBL/GenBank/DDBJ databases">
        <authorList>
            <person name="Hodson N. C."/>
            <person name="Mongue J. A."/>
            <person name="Jaron S. K."/>
        </authorList>
    </citation>
    <scope>NUCLEOTIDE SEQUENCE</scope>
</reference>
<comment type="caution">
    <text evidence="1">The sequence shown here is derived from an EMBL/GenBank/DDBJ whole genome shotgun (WGS) entry which is preliminary data.</text>
</comment>
<dbReference type="Proteomes" id="UP000708208">
    <property type="component" value="Unassembled WGS sequence"/>
</dbReference>